<sequence length="149" mass="15214">MTTTHRRSPAALIAGTVLVCTAACTPAGTSQETGTTDAPILTATHRPAPRDTGEARGVVIYFSPESPATGNTHLRDTIITDAAHRAGVTPAGTDARAVDHTGELSVVVTVDGGLDPGQLARFTTELYAEQGITHVEPDTGSAPSGGTVR</sequence>
<evidence type="ECO:0000313" key="2">
    <source>
        <dbReference type="EMBL" id="MCX7444364.1"/>
    </source>
</evidence>
<protein>
    <recommendedName>
        <fullName evidence="6">Secreted protein</fullName>
    </recommendedName>
</protein>
<keyword evidence="5" id="KW-1185">Reference proteome</keyword>
<keyword evidence="1" id="KW-0732">Signal</keyword>
<evidence type="ECO:0000313" key="5">
    <source>
        <dbReference type="Proteomes" id="UP001081709"/>
    </source>
</evidence>
<name>A0A9Q4C8R7_9CORY</name>
<dbReference type="Proteomes" id="UP001071478">
    <property type="component" value="Unassembled WGS sequence"/>
</dbReference>
<dbReference type="AlphaFoldDB" id="A0A9Q4C8R7"/>
<proteinExistence type="predicted"/>
<reference evidence="3" key="1">
    <citation type="submission" date="2022-11" db="EMBL/GenBank/DDBJ databases">
        <title>Corynebacterium sp. isolated from Penguins.</title>
        <authorList>
            <person name="Sedlar K."/>
            <person name="Svec P."/>
        </authorList>
    </citation>
    <scope>NUCLEOTIDE SEQUENCE</scope>
    <source>
        <strain evidence="2">P7003</strain>
        <strain evidence="3">P7374</strain>
    </source>
</reference>
<evidence type="ECO:0000256" key="1">
    <source>
        <dbReference type="SAM" id="SignalP"/>
    </source>
</evidence>
<evidence type="ECO:0000313" key="4">
    <source>
        <dbReference type="Proteomes" id="UP001071478"/>
    </source>
</evidence>
<organism evidence="3 4">
    <name type="scientific">Corynebacterium pygosceleis</name>
    <dbReference type="NCBI Taxonomy" id="2800406"/>
    <lineage>
        <taxon>Bacteria</taxon>
        <taxon>Bacillati</taxon>
        <taxon>Actinomycetota</taxon>
        <taxon>Actinomycetes</taxon>
        <taxon>Mycobacteriales</taxon>
        <taxon>Corynebacteriaceae</taxon>
        <taxon>Corynebacterium</taxon>
    </lineage>
</organism>
<dbReference type="Proteomes" id="UP001081709">
    <property type="component" value="Unassembled WGS sequence"/>
</dbReference>
<evidence type="ECO:0000313" key="3">
    <source>
        <dbReference type="EMBL" id="MCX7468797.1"/>
    </source>
</evidence>
<accession>A0A9Q4C8R7</accession>
<comment type="caution">
    <text evidence="3">The sequence shown here is derived from an EMBL/GenBank/DDBJ whole genome shotgun (WGS) entry which is preliminary data.</text>
</comment>
<gene>
    <name evidence="2" type="ORF">OS125_03770</name>
    <name evidence="3" type="ORF">OS129_07910</name>
</gene>
<feature type="signal peptide" evidence="1">
    <location>
        <begin position="1"/>
        <end position="22"/>
    </location>
</feature>
<dbReference type="EMBL" id="JAPMKU010000003">
    <property type="protein sequence ID" value="MCX7468797.1"/>
    <property type="molecule type" value="Genomic_DNA"/>
</dbReference>
<feature type="chain" id="PRO_5040438534" description="Secreted protein" evidence="1">
    <location>
        <begin position="23"/>
        <end position="149"/>
    </location>
</feature>
<dbReference type="EMBL" id="JAPMKV010000002">
    <property type="protein sequence ID" value="MCX7444364.1"/>
    <property type="molecule type" value="Genomic_DNA"/>
</dbReference>
<evidence type="ECO:0008006" key="6">
    <source>
        <dbReference type="Google" id="ProtNLM"/>
    </source>
</evidence>
<dbReference type="RefSeq" id="WP_248086218.1">
    <property type="nucleotide sequence ID" value="NZ_JALNJA010000003.1"/>
</dbReference>